<dbReference type="InterPro" id="IPR035965">
    <property type="entry name" value="PAS-like_dom_sf"/>
</dbReference>
<dbReference type="InterPro" id="IPR050398">
    <property type="entry name" value="HssS/ArlS-like"/>
</dbReference>
<evidence type="ECO:0000259" key="10">
    <source>
        <dbReference type="PROSITE" id="PS50112"/>
    </source>
</evidence>
<accession>A0AAE7E5X9</accession>
<evidence type="ECO:0000256" key="8">
    <source>
        <dbReference type="SAM" id="Coils"/>
    </source>
</evidence>
<keyword evidence="12" id="KW-1185">Reference proteome</keyword>
<evidence type="ECO:0000256" key="2">
    <source>
        <dbReference type="ARBA" id="ARBA00004141"/>
    </source>
</evidence>
<comment type="catalytic activity">
    <reaction evidence="1">
        <text>ATP + protein L-histidine = ADP + protein N-phospho-L-histidine.</text>
        <dbReference type="EC" id="2.7.13.3"/>
    </reaction>
</comment>
<dbReference type="KEGG" id="adz:ADFLV_0762"/>
<feature type="coiled-coil region" evidence="8">
    <location>
        <begin position="360"/>
        <end position="390"/>
    </location>
</feature>
<dbReference type="GO" id="GO:0005886">
    <property type="term" value="C:plasma membrane"/>
    <property type="evidence" value="ECO:0007669"/>
    <property type="project" value="TreeGrafter"/>
</dbReference>
<keyword evidence="7 9" id="KW-0472">Membrane</keyword>
<comment type="subcellular location">
    <subcellularLocation>
        <location evidence="2">Membrane</location>
        <topology evidence="2">Multi-pass membrane protein</topology>
    </subcellularLocation>
</comment>
<dbReference type="PANTHER" id="PTHR45528:SF10">
    <property type="entry name" value="METHYL-ACCEPTING CHEMOTAXIS PROTEIN"/>
    <property type="match status" value="1"/>
</dbReference>
<dbReference type="SUPFAM" id="SSF55785">
    <property type="entry name" value="PYP-like sensor domain (PAS domain)"/>
    <property type="match status" value="1"/>
</dbReference>
<reference evidence="11 12" key="1">
    <citation type="submission" date="2020-05" db="EMBL/GenBank/DDBJ databases">
        <title>Complete genome sequencing of Campylobacter and Arcobacter type strains.</title>
        <authorList>
            <person name="Miller W.G."/>
            <person name="Yee E."/>
        </authorList>
    </citation>
    <scope>NUCLEOTIDE SEQUENCE [LARGE SCALE GENOMIC DNA]</scope>
    <source>
        <strain evidence="11 12">LMG 25694</strain>
    </source>
</reference>
<protein>
    <recommendedName>
        <fullName evidence="3">histidine kinase</fullName>
        <ecNumber evidence="3">2.7.13.3</ecNumber>
    </recommendedName>
</protein>
<dbReference type="InterPro" id="IPR000014">
    <property type="entry name" value="PAS"/>
</dbReference>
<dbReference type="CDD" id="cd18774">
    <property type="entry name" value="PDC2_HK_sensor"/>
    <property type="match status" value="1"/>
</dbReference>
<dbReference type="SMART" id="SM00091">
    <property type="entry name" value="PAS"/>
    <property type="match status" value="1"/>
</dbReference>
<proteinExistence type="predicted"/>
<dbReference type="CDD" id="cd00130">
    <property type="entry name" value="PAS"/>
    <property type="match status" value="1"/>
</dbReference>
<dbReference type="EC" id="2.7.13.3" evidence="3"/>
<keyword evidence="5" id="KW-0808">Transferase</keyword>
<dbReference type="EMBL" id="CP053835">
    <property type="protein sequence ID" value="QKF76807.1"/>
    <property type="molecule type" value="Genomic_DNA"/>
</dbReference>
<name>A0AAE7E5X9_9BACT</name>
<dbReference type="GO" id="GO:0000155">
    <property type="term" value="F:phosphorelay sensor kinase activity"/>
    <property type="evidence" value="ECO:0007669"/>
    <property type="project" value="TreeGrafter"/>
</dbReference>
<feature type="domain" description="PAS" evidence="10">
    <location>
        <begin position="396"/>
        <end position="436"/>
    </location>
</feature>
<evidence type="ECO:0000256" key="9">
    <source>
        <dbReference type="SAM" id="Phobius"/>
    </source>
</evidence>
<evidence type="ECO:0000256" key="3">
    <source>
        <dbReference type="ARBA" id="ARBA00012438"/>
    </source>
</evidence>
<dbReference type="AlphaFoldDB" id="A0AAE7E5X9"/>
<gene>
    <name evidence="11" type="ORF">ADFLV_0762</name>
</gene>
<dbReference type="Gene3D" id="6.10.340.10">
    <property type="match status" value="1"/>
</dbReference>
<feature type="transmembrane region" description="Helical" evidence="9">
    <location>
        <begin position="309"/>
        <end position="328"/>
    </location>
</feature>
<dbReference type="Gene3D" id="3.30.450.20">
    <property type="entry name" value="PAS domain"/>
    <property type="match status" value="2"/>
</dbReference>
<dbReference type="NCBIfam" id="TIGR00229">
    <property type="entry name" value="sensory_box"/>
    <property type="match status" value="1"/>
</dbReference>
<dbReference type="PANTHER" id="PTHR45528">
    <property type="entry name" value="SENSOR HISTIDINE KINASE CPXA"/>
    <property type="match status" value="1"/>
</dbReference>
<keyword evidence="8" id="KW-0175">Coiled coil</keyword>
<evidence type="ECO:0000256" key="6">
    <source>
        <dbReference type="ARBA" id="ARBA00022777"/>
    </source>
</evidence>
<dbReference type="Proteomes" id="UP000503313">
    <property type="component" value="Chromosome"/>
</dbReference>
<dbReference type="Pfam" id="PF13426">
    <property type="entry name" value="PAS_9"/>
    <property type="match status" value="1"/>
</dbReference>
<organism evidence="11 12">
    <name type="scientific">Arcobacter defluvii</name>
    <dbReference type="NCBI Taxonomy" id="873191"/>
    <lineage>
        <taxon>Bacteria</taxon>
        <taxon>Pseudomonadati</taxon>
        <taxon>Campylobacterota</taxon>
        <taxon>Epsilonproteobacteria</taxon>
        <taxon>Campylobacterales</taxon>
        <taxon>Arcobacteraceae</taxon>
        <taxon>Arcobacter</taxon>
    </lineage>
</organism>
<evidence type="ECO:0000313" key="12">
    <source>
        <dbReference type="Proteomes" id="UP000503313"/>
    </source>
</evidence>
<keyword evidence="9" id="KW-1133">Transmembrane helix</keyword>
<sequence length="504" mass="57670">MFFNNFRQKEFTIRYVMKNSFSLKISFLVGVLTFIVALMVGFYSNYISTQQLEVNSGESLLKLSKRVNDILDREMLERFREIRFAASLPIMTDENSSINEKRELIQKIKDNYNHHEWIGYALLDGTVEVGTNGYLEGKNVKARPWHPNGLNGPYIGDVHDALLLAKLLPNNSGEAIYFSDVAFPVINKNGKTLGVLCTHLTWQWTRDVIRSIQQEHGVEIFLLSKDGLILVGPENTERANISDISLNVAQLLKTDEESFKILNWNNNVKYLTASSVSKGFEEYKGFSWKVIVRQPVDEAFKIAHKNTSLILLISVFLGILGAIIGIIISNKISKPLNKLNQIVDDITNNKEVKFLKNVSNDEIGKLHNALENLYKNLIEESKDKKNAQIKVELSLKIFEQALEGIIICDKNNNIILVNRAFTQITGYELNDIYGKNPSILNSGLQNQEFYENMWNRLRKDGKWDGHLKNKRKDGTIYDEYLKISTLKDRKDEIVNYLATFNSGF</sequence>
<keyword evidence="9" id="KW-0812">Transmembrane</keyword>
<dbReference type="PROSITE" id="PS50112">
    <property type="entry name" value="PAS"/>
    <property type="match status" value="1"/>
</dbReference>
<evidence type="ECO:0000313" key="11">
    <source>
        <dbReference type="EMBL" id="QKF76807.1"/>
    </source>
</evidence>
<evidence type="ECO:0000256" key="1">
    <source>
        <dbReference type="ARBA" id="ARBA00000085"/>
    </source>
</evidence>
<keyword evidence="4" id="KW-0597">Phosphoprotein</keyword>
<feature type="transmembrane region" description="Helical" evidence="9">
    <location>
        <begin position="21"/>
        <end position="43"/>
    </location>
</feature>
<evidence type="ECO:0000256" key="5">
    <source>
        <dbReference type="ARBA" id="ARBA00022679"/>
    </source>
</evidence>
<keyword evidence="6" id="KW-0418">Kinase</keyword>
<evidence type="ECO:0000256" key="4">
    <source>
        <dbReference type="ARBA" id="ARBA00022553"/>
    </source>
</evidence>
<evidence type="ECO:0000256" key="7">
    <source>
        <dbReference type="ARBA" id="ARBA00023136"/>
    </source>
</evidence>